<dbReference type="InterPro" id="IPR033940">
    <property type="entry name" value="IPMI_Swivel"/>
</dbReference>
<reference evidence="5 6" key="1">
    <citation type="journal article" date="2007" name="Appl. Environ. Microbiol.">
        <title>Isolation of key methanogens for global methane emission from rice paddy fields: a novel isolate affiliated with the clone cluster rice cluster I.</title>
        <authorList>
            <person name="Sakai S."/>
            <person name="Imachi H."/>
            <person name="Sekiguchi Y."/>
            <person name="Ohashi A."/>
            <person name="Harada H."/>
            <person name="Kamagata Y."/>
        </authorList>
    </citation>
    <scope>NUCLEOTIDE SEQUENCE [LARGE SCALE GENOMIC DNA]</scope>
    <source>
        <strain evidence="6">DSM 17711 / JCM 13418 / NBRC 101707 / SANAE</strain>
    </source>
</reference>
<evidence type="ECO:0000259" key="4">
    <source>
        <dbReference type="Pfam" id="PF00694"/>
    </source>
</evidence>
<dbReference type="EC" id="4.2.1.114" evidence="3"/>
<dbReference type="Gene3D" id="3.20.19.10">
    <property type="entry name" value="Aconitase, domain 4"/>
    <property type="match status" value="1"/>
</dbReference>
<comment type="catalytic activity">
    <reaction evidence="3">
        <text>(2R)-homocitrate = (2R,3S)-homoisocitrate</text>
        <dbReference type="Rhea" id="RHEA:32303"/>
        <dbReference type="ChEBI" id="CHEBI:15404"/>
        <dbReference type="ChEBI" id="CHEBI:58884"/>
        <dbReference type="EC" id="4.2.1.114"/>
    </reaction>
</comment>
<evidence type="ECO:0000256" key="2">
    <source>
        <dbReference type="ARBA" id="ARBA00023239"/>
    </source>
</evidence>
<dbReference type="Proteomes" id="UP000001882">
    <property type="component" value="Chromosome"/>
</dbReference>
<dbReference type="PANTHER" id="PTHR43345">
    <property type="entry name" value="3-ISOPROPYLMALATE DEHYDRATASE SMALL SUBUNIT 2-RELATED-RELATED"/>
    <property type="match status" value="1"/>
</dbReference>
<dbReference type="GO" id="GO:0019298">
    <property type="term" value="P:coenzyme B biosynthetic process"/>
    <property type="evidence" value="ECO:0007669"/>
    <property type="project" value="UniProtKB-UniRule"/>
</dbReference>
<dbReference type="InterPro" id="IPR050075">
    <property type="entry name" value="LeuD"/>
</dbReference>
<comment type="function">
    <text evidence="3">Hydro-lyase with broad substrate specificity for cis-unsaturated tricarboxylic acids. Catalyzes both the reversible dehydration of (R)-homocitrate ((R)-2-hydroxybutane-1,2,4-tricarboxylate) to produce cis-homoaconitate ((Z)-but-1-ene-1,2,4-tricarboxylate), and its hydration to homoisocitrate ((1R,2S)-1-hydroxybutane-1,2,4-tricarboxylate). Is also able to hydrate the analogous longer chain substrates cis-homo(2)-aconitate, cis-homo(3)-aconitate. All these reactions are part of the biosynthesis pathway of coenzyme B.</text>
</comment>
<feature type="site" description="Critical for substrate specificity" evidence="3">
    <location>
        <position position="26"/>
    </location>
</feature>
<keyword evidence="6" id="KW-1185">Reference proteome</keyword>
<dbReference type="PANTHER" id="PTHR43345:SF2">
    <property type="entry name" value="3-ISOPROPYLMALATE DEHYDRATASE SMALL SUBUNIT 1"/>
    <property type="match status" value="1"/>
</dbReference>
<comment type="subunit">
    <text evidence="3">Heterotetramer of 2 HacA and 2 HacB proteins.</text>
</comment>
<feature type="short sequence motif" description="YLRT" evidence="3">
    <location>
        <begin position="24"/>
        <end position="27"/>
    </location>
</feature>
<evidence type="ECO:0000313" key="5">
    <source>
        <dbReference type="EMBL" id="BAI62034.1"/>
    </source>
</evidence>
<dbReference type="SUPFAM" id="SSF52016">
    <property type="entry name" value="LeuD/IlvD-like"/>
    <property type="match status" value="1"/>
</dbReference>
<dbReference type="STRING" id="304371.MCP_1962"/>
<dbReference type="EMBL" id="AP011532">
    <property type="protein sequence ID" value="BAI62034.1"/>
    <property type="molecule type" value="Genomic_DNA"/>
</dbReference>
<organism evidence="5 6">
    <name type="scientific">Methanocella paludicola (strain DSM 17711 / JCM 13418 / NBRC 101707 / SANAE)</name>
    <dbReference type="NCBI Taxonomy" id="304371"/>
    <lineage>
        <taxon>Archaea</taxon>
        <taxon>Methanobacteriati</taxon>
        <taxon>Methanobacteriota</taxon>
        <taxon>Stenosarchaea group</taxon>
        <taxon>Methanomicrobia</taxon>
        <taxon>Methanocellales</taxon>
        <taxon>Methanocellaceae</taxon>
        <taxon>Methanocella</taxon>
    </lineage>
</organism>
<evidence type="ECO:0000256" key="3">
    <source>
        <dbReference type="HAMAP-Rule" id="MF_01032"/>
    </source>
</evidence>
<dbReference type="KEGG" id="mpd:MCP_1962"/>
<dbReference type="RefSeq" id="WP_012900708.1">
    <property type="nucleotide sequence ID" value="NC_013665.1"/>
</dbReference>
<protein>
    <recommendedName>
        <fullName evidence="3">Methanogen homoaconitase small subunit</fullName>
        <shortName evidence="3">HACN</shortName>
        <ecNumber evidence="3">4.2.1.114</ecNumber>
    </recommendedName>
    <alternativeName>
        <fullName evidence="3">Homoaconitate hydratase</fullName>
    </alternativeName>
</protein>
<comment type="pathway">
    <text evidence="3">Organic acid metabolism; 2-oxosuberate biosynthesis.</text>
</comment>
<evidence type="ECO:0000313" key="6">
    <source>
        <dbReference type="Proteomes" id="UP000001882"/>
    </source>
</evidence>
<dbReference type="PATRIC" id="fig|304371.9.peg.2002"/>
<accession>D1Z012</accession>
<dbReference type="eggNOG" id="arCOG02230">
    <property type="taxonomic scope" value="Archaea"/>
</dbReference>
<dbReference type="HAMAP" id="MF_01032">
    <property type="entry name" value="LeuD_type2"/>
    <property type="match status" value="1"/>
</dbReference>
<feature type="domain" description="Aconitase A/isopropylmalate dehydratase small subunit swivel" evidence="4">
    <location>
        <begin position="29"/>
        <end position="98"/>
    </location>
</feature>
<proteinExistence type="inferred from homology"/>
<keyword evidence="2 3" id="KW-0456">Lyase</keyword>
<reference evidence="6" key="3">
    <citation type="journal article" date="2011" name="PLoS ONE">
        <title>Genome sequence of a mesophilic hydrogenotrophic methanogen Methanocella paludicola, the first cultivated representative of the order Methanocellales.</title>
        <authorList>
            <person name="Sakai S."/>
            <person name="Takaki Y."/>
            <person name="Shimamura S."/>
            <person name="Sekine M."/>
            <person name="Tajima T."/>
            <person name="Kosugi H."/>
            <person name="Ichikawa N."/>
            <person name="Tasumi E."/>
            <person name="Hiraki A.T."/>
            <person name="Shimizu A."/>
            <person name="Kato Y."/>
            <person name="Nishiko R."/>
            <person name="Mori K."/>
            <person name="Fujita N."/>
            <person name="Imachi H."/>
            <person name="Takai K."/>
        </authorList>
    </citation>
    <scope>NUCLEOTIDE SEQUENCE [LARGE SCALE GENOMIC DNA]</scope>
    <source>
        <strain evidence="6">DSM 17711 / JCM 13418 / NBRC 101707 / SANAE</strain>
    </source>
</reference>
<dbReference type="UniPathway" id="UPA00919"/>
<evidence type="ECO:0000256" key="1">
    <source>
        <dbReference type="ARBA" id="ARBA00009869"/>
    </source>
</evidence>
<dbReference type="InParanoid" id="D1Z012"/>
<dbReference type="CDD" id="cd01577">
    <property type="entry name" value="IPMI_Swivel"/>
    <property type="match status" value="1"/>
</dbReference>
<dbReference type="OrthoDB" id="6505at2157"/>
<comment type="similarity">
    <text evidence="1 3">Belongs to the LeuD family. LeuD type 2 subfamily.</text>
</comment>
<dbReference type="InterPro" id="IPR015928">
    <property type="entry name" value="Aconitase/3IPM_dehydase_swvl"/>
</dbReference>
<dbReference type="FunCoup" id="D1Z012">
    <property type="interactions" value="149"/>
</dbReference>
<name>D1Z012_METPS</name>
<sequence>MKFRGKAWKYGDNVDTDVIIPGKYLRTADFKTFGDHAMEGIDPRFKPEQGDIIVAGNNFGCGSSREQAPLALKYAGISCVVAKSFARIFFRNAINVGLPIVEADVFDAIQKGDIVEVDLDRGLVTIGGKEYTSTKLPEFLQDILNSGGLVAYRRAKK</sequence>
<dbReference type="NCBIfam" id="TIGR02087">
    <property type="entry name" value="LEUD_arch"/>
    <property type="match status" value="1"/>
</dbReference>
<gene>
    <name evidence="3" type="primary">hacB</name>
    <name evidence="5" type="ordered locus">MCP_1962</name>
</gene>
<dbReference type="GO" id="GO:0004409">
    <property type="term" value="F:homoaconitate hydratase activity"/>
    <property type="evidence" value="ECO:0007669"/>
    <property type="project" value="UniProtKB-UniRule"/>
</dbReference>
<dbReference type="GeneID" id="8681829"/>
<dbReference type="InterPro" id="IPR000573">
    <property type="entry name" value="AconitaseA/IPMdHydase_ssu_swvl"/>
</dbReference>
<reference evidence="5 6" key="2">
    <citation type="journal article" date="2008" name="Int. J. Syst. Evol. Microbiol.">
        <title>Methanocella paludicola gen. nov., sp. nov., a methane-producing archaeon, the first isolate of the lineage 'Rice Cluster I', and proposal of the new archaeal order Methanocellales ord. nov.</title>
        <authorList>
            <person name="Sakai S."/>
            <person name="Imachi H."/>
            <person name="Hanada S."/>
            <person name="Ohashi A."/>
            <person name="Harada H."/>
            <person name="Kamagata Y."/>
        </authorList>
    </citation>
    <scope>NUCLEOTIDE SEQUENCE [LARGE SCALE GENOMIC DNA]</scope>
    <source>
        <strain evidence="6">DSM 17711 / JCM 13418 / NBRC 101707 / SANAE</strain>
    </source>
</reference>
<dbReference type="Pfam" id="PF00694">
    <property type="entry name" value="Aconitase_C"/>
    <property type="match status" value="1"/>
</dbReference>
<dbReference type="AlphaFoldDB" id="D1Z012"/>
<dbReference type="InterPro" id="IPR011827">
    <property type="entry name" value="LeuD_type2/HacB/DmdB"/>
</dbReference>